<sequence length="92" mass="10482">FFSDSVVLFTISATSINEVLGLPNPPEANLKEKVVEDNGQWLMNTLVVEEKRASTHWSITHTDIKGTHFTTQSRRWLQLVSRPIRHPPMPAM</sequence>
<comment type="caution">
    <text evidence="1">The sequence shown here is derived from an EMBL/GenBank/DDBJ whole genome shotgun (WGS) entry which is preliminary data.</text>
</comment>
<keyword evidence="2" id="KW-1185">Reference proteome</keyword>
<proteinExistence type="predicted"/>
<reference evidence="1 2" key="1">
    <citation type="journal article" date="2021" name="BMC Genomics">
        <title>Datura genome reveals duplications of psychoactive alkaloid biosynthetic genes and high mutation rate following tissue culture.</title>
        <authorList>
            <person name="Rajewski A."/>
            <person name="Carter-House D."/>
            <person name="Stajich J."/>
            <person name="Litt A."/>
        </authorList>
    </citation>
    <scope>NUCLEOTIDE SEQUENCE [LARGE SCALE GENOMIC DNA]</scope>
    <source>
        <strain evidence="1">AR-01</strain>
    </source>
</reference>
<name>A0ABS8THX0_DATST</name>
<accession>A0ABS8THX0</accession>
<protein>
    <submittedName>
        <fullName evidence="1">Uncharacterized protein</fullName>
    </submittedName>
</protein>
<organism evidence="1 2">
    <name type="scientific">Datura stramonium</name>
    <name type="common">Jimsonweed</name>
    <name type="synonym">Common thornapple</name>
    <dbReference type="NCBI Taxonomy" id="4076"/>
    <lineage>
        <taxon>Eukaryota</taxon>
        <taxon>Viridiplantae</taxon>
        <taxon>Streptophyta</taxon>
        <taxon>Embryophyta</taxon>
        <taxon>Tracheophyta</taxon>
        <taxon>Spermatophyta</taxon>
        <taxon>Magnoliopsida</taxon>
        <taxon>eudicotyledons</taxon>
        <taxon>Gunneridae</taxon>
        <taxon>Pentapetalae</taxon>
        <taxon>asterids</taxon>
        <taxon>lamiids</taxon>
        <taxon>Solanales</taxon>
        <taxon>Solanaceae</taxon>
        <taxon>Solanoideae</taxon>
        <taxon>Datureae</taxon>
        <taxon>Datura</taxon>
    </lineage>
</organism>
<dbReference type="EMBL" id="JACEIK010001581">
    <property type="protein sequence ID" value="MCD7470535.1"/>
    <property type="molecule type" value="Genomic_DNA"/>
</dbReference>
<dbReference type="Proteomes" id="UP000823775">
    <property type="component" value="Unassembled WGS sequence"/>
</dbReference>
<gene>
    <name evidence="1" type="ORF">HAX54_010490</name>
</gene>
<evidence type="ECO:0000313" key="2">
    <source>
        <dbReference type="Proteomes" id="UP000823775"/>
    </source>
</evidence>
<feature type="non-terminal residue" evidence="1">
    <location>
        <position position="1"/>
    </location>
</feature>
<evidence type="ECO:0000313" key="1">
    <source>
        <dbReference type="EMBL" id="MCD7470535.1"/>
    </source>
</evidence>